<dbReference type="Pfam" id="PF00622">
    <property type="entry name" value="SPRY"/>
    <property type="match status" value="1"/>
</dbReference>
<accession>A0A8X8BXB8</accession>
<dbReference type="CDD" id="cd12899">
    <property type="entry name" value="SPRY_PRY_TRIM76_like"/>
    <property type="match status" value="1"/>
</dbReference>
<gene>
    <name evidence="6" type="primary">Fsd2</name>
    <name evidence="6" type="ORF">GTO96_0005965</name>
</gene>
<keyword evidence="1 2" id="KW-0175">Coiled coil</keyword>
<evidence type="ECO:0000256" key="2">
    <source>
        <dbReference type="SAM" id="Coils"/>
    </source>
</evidence>
<feature type="coiled-coil region" evidence="2">
    <location>
        <begin position="357"/>
        <end position="384"/>
    </location>
</feature>
<dbReference type="SUPFAM" id="SSF49265">
    <property type="entry name" value="Fibronectin type III"/>
    <property type="match status" value="1"/>
</dbReference>
<dbReference type="AlphaFoldDB" id="A0A8X8BXB8"/>
<organism evidence="6 7">
    <name type="scientific">Polypterus senegalus</name>
    <name type="common">Senegal bichir</name>
    <dbReference type="NCBI Taxonomy" id="55291"/>
    <lineage>
        <taxon>Eukaryota</taxon>
        <taxon>Metazoa</taxon>
        <taxon>Chordata</taxon>
        <taxon>Craniata</taxon>
        <taxon>Vertebrata</taxon>
        <taxon>Euteleostomi</taxon>
        <taxon>Actinopterygii</taxon>
        <taxon>Polypteriformes</taxon>
        <taxon>Polypteridae</taxon>
        <taxon>Polypterus</taxon>
    </lineage>
</organism>
<dbReference type="InterPro" id="IPR050617">
    <property type="entry name" value="E3_ligase_FN3/SPRY"/>
</dbReference>
<dbReference type="SMART" id="SM00449">
    <property type="entry name" value="SPRY"/>
    <property type="match status" value="1"/>
</dbReference>
<evidence type="ECO:0000259" key="5">
    <source>
        <dbReference type="PROSITE" id="PS50853"/>
    </source>
</evidence>
<dbReference type="InterPro" id="IPR043136">
    <property type="entry name" value="B30.2/SPRY_sf"/>
</dbReference>
<feature type="domain" description="Fibronectin type-III" evidence="5">
    <location>
        <begin position="578"/>
        <end position="672"/>
    </location>
</feature>
<dbReference type="InterPro" id="IPR013783">
    <property type="entry name" value="Ig-like_fold"/>
</dbReference>
<dbReference type="SUPFAM" id="SSF49899">
    <property type="entry name" value="Concanavalin A-like lectins/glucanases"/>
    <property type="match status" value="1"/>
</dbReference>
<dbReference type="InterPro" id="IPR003961">
    <property type="entry name" value="FN3_dom"/>
</dbReference>
<feature type="non-terminal residue" evidence="6">
    <location>
        <position position="1"/>
    </location>
</feature>
<dbReference type="Pfam" id="PF00041">
    <property type="entry name" value="fn3"/>
    <property type="match status" value="2"/>
</dbReference>
<evidence type="ECO:0000256" key="3">
    <source>
        <dbReference type="SAM" id="MobiDB-lite"/>
    </source>
</evidence>
<evidence type="ECO:0000313" key="6">
    <source>
        <dbReference type="EMBL" id="KAG2470951.1"/>
    </source>
</evidence>
<keyword evidence="7" id="KW-1185">Reference proteome</keyword>
<dbReference type="PANTHER" id="PTHR24099:SF6">
    <property type="entry name" value="FIBRONECTIN TYPE III AND SPRY DOMAIN-CONTAINING PROTEIN 2"/>
    <property type="match status" value="1"/>
</dbReference>
<feature type="non-terminal residue" evidence="6">
    <location>
        <position position="857"/>
    </location>
</feature>
<name>A0A8X8BXB8_POLSE</name>
<feature type="domain" description="B30.2/SPRY" evidence="4">
    <location>
        <begin position="654"/>
        <end position="852"/>
    </location>
</feature>
<dbReference type="PANTHER" id="PTHR24099">
    <property type="entry name" value="E3 UBIQUITIN-PROTEIN LIGASE TRIM36-RELATED"/>
    <property type="match status" value="1"/>
</dbReference>
<dbReference type="Gene3D" id="2.60.40.10">
    <property type="entry name" value="Immunoglobulins"/>
    <property type="match status" value="2"/>
</dbReference>
<comment type="caution">
    <text evidence="6">The sequence shown here is derived from an EMBL/GenBank/DDBJ whole genome shotgun (WGS) entry which is preliminary data.</text>
</comment>
<dbReference type="InterPro" id="IPR013320">
    <property type="entry name" value="ConA-like_dom_sf"/>
</dbReference>
<dbReference type="SMART" id="SM00060">
    <property type="entry name" value="FN3"/>
    <property type="match status" value="2"/>
</dbReference>
<dbReference type="EMBL" id="JAATIS010000094">
    <property type="protein sequence ID" value="KAG2470951.1"/>
    <property type="molecule type" value="Genomic_DNA"/>
</dbReference>
<proteinExistence type="predicted"/>
<dbReference type="Proteomes" id="UP000886611">
    <property type="component" value="Unassembled WGS sequence"/>
</dbReference>
<protein>
    <submittedName>
        <fullName evidence="6">FSD2 protein</fullName>
    </submittedName>
</protein>
<evidence type="ECO:0000259" key="4">
    <source>
        <dbReference type="PROSITE" id="PS50188"/>
    </source>
</evidence>
<dbReference type="Gene3D" id="2.60.120.920">
    <property type="match status" value="1"/>
</dbReference>
<dbReference type="InterPro" id="IPR001870">
    <property type="entry name" value="B30.2/SPRY"/>
</dbReference>
<dbReference type="PROSITE" id="PS50188">
    <property type="entry name" value="B302_SPRY"/>
    <property type="match status" value="1"/>
</dbReference>
<dbReference type="InterPro" id="IPR036116">
    <property type="entry name" value="FN3_sf"/>
</dbReference>
<reference evidence="6 7" key="1">
    <citation type="journal article" date="2021" name="Cell">
        <title>Tracing the genetic footprints of vertebrate landing in non-teleost ray-finned fishes.</title>
        <authorList>
            <person name="Bi X."/>
            <person name="Wang K."/>
            <person name="Yang L."/>
            <person name="Pan H."/>
            <person name="Jiang H."/>
            <person name="Wei Q."/>
            <person name="Fang M."/>
            <person name="Yu H."/>
            <person name="Zhu C."/>
            <person name="Cai Y."/>
            <person name="He Y."/>
            <person name="Gan X."/>
            <person name="Zeng H."/>
            <person name="Yu D."/>
            <person name="Zhu Y."/>
            <person name="Jiang H."/>
            <person name="Qiu Q."/>
            <person name="Yang H."/>
            <person name="Zhang Y.E."/>
            <person name="Wang W."/>
            <person name="Zhu M."/>
            <person name="He S."/>
            <person name="Zhang G."/>
        </authorList>
    </citation>
    <scope>NUCLEOTIDE SEQUENCE [LARGE SCALE GENOMIC DNA]</scope>
    <source>
        <strain evidence="6">Bchr_013</strain>
    </source>
</reference>
<evidence type="ECO:0000313" key="7">
    <source>
        <dbReference type="Proteomes" id="UP000886611"/>
    </source>
</evidence>
<dbReference type="InterPro" id="IPR003879">
    <property type="entry name" value="Butyrophylin_SPRY"/>
</dbReference>
<feature type="region of interest" description="Disordered" evidence="3">
    <location>
        <begin position="1"/>
        <end position="49"/>
    </location>
</feature>
<dbReference type="InterPro" id="IPR003877">
    <property type="entry name" value="SPRY_dom"/>
</dbReference>
<dbReference type="PRINTS" id="PR01407">
    <property type="entry name" value="BUTYPHLNCDUF"/>
</dbReference>
<evidence type="ECO:0000256" key="1">
    <source>
        <dbReference type="ARBA" id="ARBA00023054"/>
    </source>
</evidence>
<dbReference type="CDD" id="cd00063">
    <property type="entry name" value="FN3"/>
    <property type="match status" value="2"/>
</dbReference>
<dbReference type="PROSITE" id="PS50853">
    <property type="entry name" value="FN3"/>
    <property type="match status" value="2"/>
</dbReference>
<dbReference type="Gene3D" id="3.30.160.60">
    <property type="entry name" value="Classic Zinc Finger"/>
    <property type="match status" value="1"/>
</dbReference>
<sequence length="857" mass="96922">MPNNGTTDPSTSSPKPSDEDTKEFLFSTDEGILSKASVEPPLPSENPVLEPEGLSFYNMDLYGSSERLDIFTEELPSSIVNDGQFLEMGGTMEIVHRTQEEEYDLYSAQVSEMAKQFGIWDEKEEIEEEIGFPTQESHVIDKGSSPEGEIKPELQLNESSYSAKKGGICKSAAVDDFPSETRESLTFQPCFPSESDSQRLEEEYISNSDDVFQEDSMHLSDVVSTVKHLHAPALQKEVFSQWEDEAQEDFTMDSMAATDEQTGPEEGSEDDMPDVYCIECKLPIRAFEKLFGTHKDHNVTKISNAAEDIKTDIHKNMCKLEEQIAQMENFASHLEEIFITVEENSGRQEQNLEQHYNEVIQTLAQRYEEKTSKLEEEKKQKLELLYSQLIDCGKTLDVSKEMIENAQEIYRNEEKIAFLEVTDFFLSSFTFISVLKESIETELDTKLSASMEFENSEIDFSDVRQMMDSINIVPAPSAPVINPQSSNSGTSTSVRVCWSLFSDDTVEYYELYCKPVLENVTADENEAQSEAMVKVKETYYTVTNLEPNTQYEFWVTALNTTGISPASERAVYMTVPSPPVILSKECRSCPNAALIRWESGNTNPVDSYTVELCELTRDRNENAVTESIVGIPTCESLIQLQSGRHYIIYVRAVNIGGPSDRSQPITIHTTGTFFHLNEETAHPSLSISEDGFTMFYGDEYADISDMTFGDNTFARCVAIMGELIPVRGKHYWEVEVEENTEYRIGVAYEDTQRNGYLGGNNTSWCMRHIITPSRHKYEFLHNGATPDVRISIPPKRIGVLLDYDSGNLSFFNTDLGQHLHTYKCQFLHYVHPCFALDKPGALTVHNGIESPDYVNIF</sequence>
<feature type="domain" description="Fibronectin type-III" evidence="5">
    <location>
        <begin position="479"/>
        <end position="577"/>
    </location>
</feature>
<feature type="compositionally biased region" description="Low complexity" evidence="3">
    <location>
        <begin position="1"/>
        <end position="15"/>
    </location>
</feature>